<evidence type="ECO:0000259" key="1">
    <source>
        <dbReference type="Pfam" id="PF04738"/>
    </source>
</evidence>
<evidence type="ECO:0000313" key="3">
    <source>
        <dbReference type="Proteomes" id="UP000198217"/>
    </source>
</evidence>
<dbReference type="InterPro" id="IPR006827">
    <property type="entry name" value="Lant_deHydtase_N"/>
</dbReference>
<evidence type="ECO:0000313" key="2">
    <source>
        <dbReference type="EMBL" id="SCG46248.1"/>
    </source>
</evidence>
<organism evidence="2 3">
    <name type="scientific">Micromonospora echinaurantiaca</name>
    <dbReference type="NCBI Taxonomy" id="47857"/>
    <lineage>
        <taxon>Bacteria</taxon>
        <taxon>Bacillati</taxon>
        <taxon>Actinomycetota</taxon>
        <taxon>Actinomycetes</taxon>
        <taxon>Micromonosporales</taxon>
        <taxon>Micromonosporaceae</taxon>
        <taxon>Micromonospora</taxon>
    </lineage>
</organism>
<sequence length="936" mass="104143">MTSTPPTKGITVTVALPAPSATEVSWRMPEVFMLRTAGLPLEVADRLAFDRSAAWARRVLDLEDQLRATGRELADDLQGAVARNLDDERLRRRLIRLRRDVYNLRRPDPDDPAGWPVEPLGEPTHRALADWLTRHAAYRRELAGGPAVLTEELAERRGLLRDLADDPDLRGGILLASPSLDQYLPGYLATPGRLGKRARRVERSLLEYALRTACKTSPFSRLTTVNVGTFGPGTGPLLTAEPVPGAAADAKQGVARLNLAALGRISAIVLADETLRADLPVTLTTGWRIERGRLRYLRRRRTGSEDGDAAVTLESIHESLFVLPTGRVLHDILAALAGGRVRRMADLVTELATADRPAAEVEQYLHHLLRVGLLVVPNLHLDIHAADPVDGYRRALRRIGRDWADRLADRVGMVNRLATGYPAHDVAGRRQVLADIRRELAAAHADLGRSDVPAPRTLLYEDATLRTRRPVTAARGSWERDVLPGLRALARIMPVFDINLPRRLATKGFFRARYGVGGRCDDLLTFAHEFQQDFFEHYTGRMMRRRAFDADNAYVRQENWFRQDEITALDDARIEVARRINEAYGRLPAGAEELRLDDAFLADVAAMVPESLGTLDPRSFFLQLADQGDRHRVVVNRVYSGMTLLFSRFAHLFADADLAGALRAELARLQPPGAVLAELKGGYDATNLNLHPAVTPYELVCPGEISFRPDAEQIHMDDLSVEHDPASDRLLLRSRRLDAEVIPVYLGFLLPMALPEVQQVLLTFAYLGMAQPDLWAGTTVPLPGRGIAGYPRIVHGDLVLQRRMWKLHPDHLPPPRTPEQDDADWFLRWQRWRRDNGLPRRVFATPEGTRLAPAAGDETAQPGAAGRPDHKPLYVDFDSHFCLQLLEATGRAAGSRLVLTEMLPDRDEQVLRGPGGTHVTELTVELNGVRVGKADR</sequence>
<dbReference type="EMBL" id="LT607750">
    <property type="protein sequence ID" value="SCG46248.1"/>
    <property type="molecule type" value="Genomic_DNA"/>
</dbReference>
<dbReference type="Pfam" id="PF04738">
    <property type="entry name" value="Lant_dehydr_N"/>
    <property type="match status" value="2"/>
</dbReference>
<feature type="domain" description="Lantibiotic dehydratase N-terminal" evidence="1">
    <location>
        <begin position="590"/>
        <end position="846"/>
    </location>
</feature>
<proteinExistence type="predicted"/>
<name>A0A1C5HJU8_9ACTN</name>
<dbReference type="AlphaFoldDB" id="A0A1C5HJU8"/>
<feature type="domain" description="Lantibiotic dehydratase N-terminal" evidence="1">
    <location>
        <begin position="166"/>
        <end position="465"/>
    </location>
</feature>
<gene>
    <name evidence="2" type="ORF">GA0070609_1746</name>
</gene>
<dbReference type="Proteomes" id="UP000198217">
    <property type="component" value="Chromosome I"/>
</dbReference>
<keyword evidence="3" id="KW-1185">Reference proteome</keyword>
<reference evidence="2 3" key="1">
    <citation type="submission" date="2016-06" db="EMBL/GenBank/DDBJ databases">
        <authorList>
            <person name="Kjaerup R.B."/>
            <person name="Dalgaard T.S."/>
            <person name="Juul-Madsen H.R."/>
        </authorList>
    </citation>
    <scope>NUCLEOTIDE SEQUENCE [LARGE SCALE GENOMIC DNA]</scope>
    <source>
        <strain evidence="2 3">DSM 43904</strain>
    </source>
</reference>
<accession>A0A1C5HJU8</accession>
<protein>
    <submittedName>
        <fullName evidence="2">Lantibiotic dehydratase, C terminus</fullName>
    </submittedName>
</protein>